<proteinExistence type="predicted"/>
<name>A0A314XWU2_PRUYE</name>
<feature type="compositionally biased region" description="Acidic residues" evidence="1">
    <location>
        <begin position="92"/>
        <end position="101"/>
    </location>
</feature>
<keyword evidence="3" id="KW-1185">Reference proteome</keyword>
<gene>
    <name evidence="2" type="ORF">Pyn_18840</name>
</gene>
<sequence>MVRSVSEIMALLRPPKKSTPPSRDPVEPPQLMIESSLYSIVSDYKDREYFNCMMSDILDAGTEGDEKGQILGIAEHHGIQTTKSPNRQRMEGEEEAKEEECESDYMLLLVKEAGTRGKKEKEVGPVV</sequence>
<evidence type="ECO:0000313" key="3">
    <source>
        <dbReference type="Proteomes" id="UP000250321"/>
    </source>
</evidence>
<feature type="region of interest" description="Disordered" evidence="1">
    <location>
        <begin position="1"/>
        <end position="29"/>
    </location>
</feature>
<dbReference type="AlphaFoldDB" id="A0A314XWU2"/>
<reference evidence="2 3" key="1">
    <citation type="submission" date="2018-02" db="EMBL/GenBank/DDBJ databases">
        <title>Draft genome of wild Prunus yedoensis var. nudiflora.</title>
        <authorList>
            <person name="Baek S."/>
            <person name="Kim J.-H."/>
            <person name="Choi K."/>
            <person name="Kim G.-B."/>
            <person name="Cho A."/>
            <person name="Jang H."/>
            <person name="Shin C.-H."/>
            <person name="Yu H.-J."/>
            <person name="Mun J.-H."/>
        </authorList>
    </citation>
    <scope>NUCLEOTIDE SEQUENCE [LARGE SCALE GENOMIC DNA]</scope>
    <source>
        <strain evidence="3">cv. Jeju island</strain>
        <tissue evidence="2">Leaf</tissue>
    </source>
</reference>
<comment type="caution">
    <text evidence="2">The sequence shown here is derived from an EMBL/GenBank/DDBJ whole genome shotgun (WGS) entry which is preliminary data.</text>
</comment>
<dbReference type="Proteomes" id="UP000250321">
    <property type="component" value="Unassembled WGS sequence"/>
</dbReference>
<evidence type="ECO:0000256" key="1">
    <source>
        <dbReference type="SAM" id="MobiDB-lite"/>
    </source>
</evidence>
<dbReference type="EMBL" id="PJQY01001989">
    <property type="protein sequence ID" value="PQP97266.1"/>
    <property type="molecule type" value="Genomic_DNA"/>
</dbReference>
<evidence type="ECO:0000313" key="2">
    <source>
        <dbReference type="EMBL" id="PQP97266.1"/>
    </source>
</evidence>
<feature type="region of interest" description="Disordered" evidence="1">
    <location>
        <begin position="75"/>
        <end position="101"/>
    </location>
</feature>
<accession>A0A314XWU2</accession>
<organism evidence="2 3">
    <name type="scientific">Prunus yedoensis var. nudiflora</name>
    <dbReference type="NCBI Taxonomy" id="2094558"/>
    <lineage>
        <taxon>Eukaryota</taxon>
        <taxon>Viridiplantae</taxon>
        <taxon>Streptophyta</taxon>
        <taxon>Embryophyta</taxon>
        <taxon>Tracheophyta</taxon>
        <taxon>Spermatophyta</taxon>
        <taxon>Magnoliopsida</taxon>
        <taxon>eudicotyledons</taxon>
        <taxon>Gunneridae</taxon>
        <taxon>Pentapetalae</taxon>
        <taxon>rosids</taxon>
        <taxon>fabids</taxon>
        <taxon>Rosales</taxon>
        <taxon>Rosaceae</taxon>
        <taxon>Amygdaloideae</taxon>
        <taxon>Amygdaleae</taxon>
        <taxon>Prunus</taxon>
    </lineage>
</organism>
<protein>
    <submittedName>
        <fullName evidence="2">Uncharacterized protein</fullName>
    </submittedName>
</protein>